<keyword evidence="1" id="KW-1185">Reference proteome</keyword>
<dbReference type="GO" id="GO:0031410">
    <property type="term" value="C:cytoplasmic vesicle"/>
    <property type="evidence" value="ECO:0007669"/>
    <property type="project" value="TreeGrafter"/>
</dbReference>
<dbReference type="Proteomes" id="UP000035642">
    <property type="component" value="Unassembled WGS sequence"/>
</dbReference>
<dbReference type="InterPro" id="IPR035986">
    <property type="entry name" value="PKD_dom_sf"/>
</dbReference>
<dbReference type="AlphaFoldDB" id="A0A0K0DIU3"/>
<dbReference type="PANTHER" id="PTHR46182:SF2">
    <property type="entry name" value="FI19480P1"/>
    <property type="match status" value="1"/>
</dbReference>
<dbReference type="WBParaSite" id="ACAC_0001125001-mRNA-1">
    <property type="protein sequence ID" value="ACAC_0001125001-mRNA-1"/>
    <property type="gene ID" value="ACAC_0001125001"/>
</dbReference>
<organism evidence="1 2">
    <name type="scientific">Angiostrongylus cantonensis</name>
    <name type="common">Rat lungworm</name>
    <dbReference type="NCBI Taxonomy" id="6313"/>
    <lineage>
        <taxon>Eukaryota</taxon>
        <taxon>Metazoa</taxon>
        <taxon>Ecdysozoa</taxon>
        <taxon>Nematoda</taxon>
        <taxon>Chromadorea</taxon>
        <taxon>Rhabditida</taxon>
        <taxon>Rhabditina</taxon>
        <taxon>Rhabditomorpha</taxon>
        <taxon>Strongyloidea</taxon>
        <taxon>Metastrongylidae</taxon>
        <taxon>Angiostrongylus</taxon>
    </lineage>
</organism>
<evidence type="ECO:0000313" key="2">
    <source>
        <dbReference type="WBParaSite" id="ACAC_0001125001-mRNA-1"/>
    </source>
</evidence>
<dbReference type="Pfam" id="PF22352">
    <property type="entry name" value="K319L-like_PKD"/>
    <property type="match status" value="1"/>
</dbReference>
<evidence type="ECO:0000313" key="1">
    <source>
        <dbReference type="Proteomes" id="UP000035642"/>
    </source>
</evidence>
<dbReference type="PANTHER" id="PTHR46182">
    <property type="entry name" value="FI19480P1"/>
    <property type="match status" value="1"/>
</dbReference>
<name>A0A0K0DIU3_ANGCA</name>
<proteinExistence type="predicted"/>
<dbReference type="Gene3D" id="2.60.40.10">
    <property type="entry name" value="Immunoglobulins"/>
    <property type="match status" value="2"/>
</dbReference>
<dbReference type="InterPro" id="IPR029865">
    <property type="entry name" value="KIAA0319-like"/>
</dbReference>
<protein>
    <submittedName>
        <fullName evidence="2">Cadherin domain-containing protein</fullName>
    </submittedName>
</protein>
<reference evidence="1" key="1">
    <citation type="submission" date="2012-09" db="EMBL/GenBank/DDBJ databases">
        <authorList>
            <person name="Martin A.A."/>
        </authorList>
    </citation>
    <scope>NUCLEOTIDE SEQUENCE</scope>
</reference>
<dbReference type="GO" id="GO:0016020">
    <property type="term" value="C:membrane"/>
    <property type="evidence" value="ECO:0007669"/>
    <property type="project" value="TreeGrafter"/>
</dbReference>
<accession>A0A0K0DIU3</accession>
<reference evidence="2" key="2">
    <citation type="submission" date="2017-02" db="UniProtKB">
        <authorList>
            <consortium name="WormBaseParasite"/>
        </authorList>
    </citation>
    <scope>IDENTIFICATION</scope>
</reference>
<dbReference type="STRING" id="6313.A0A0K0DIU3"/>
<sequence>MLTLRNIQANERFGPYEFQLDVKDTKGQKDSAHISVFVNKPQNLPPGNGPSKALLINADKAKATASDLKEGVYHFAIVVVDDGGLNGTASAFISVERSANEPPIARAPNITVHLPTAIAILNATSSTDDAGIVTFHWQPFDNIPACMIPLDGSENSAVMFITGLVKGTYFYNLTVIDQQKASDSILVGLTVTAGDFPFNSRILLHFDQQHNYM</sequence>
<dbReference type="SUPFAM" id="SSF49299">
    <property type="entry name" value="PKD domain"/>
    <property type="match status" value="1"/>
</dbReference>
<dbReference type="InterPro" id="IPR013783">
    <property type="entry name" value="Ig-like_fold"/>
</dbReference>
<dbReference type="GO" id="GO:0001764">
    <property type="term" value="P:neuron migration"/>
    <property type="evidence" value="ECO:0007669"/>
    <property type="project" value="TreeGrafter"/>
</dbReference>